<gene>
    <name evidence="6" type="ORF">B9Z19DRAFT_1083925</name>
</gene>
<dbReference type="EMBL" id="NESQ01000117">
    <property type="protein sequence ID" value="PUU78521.1"/>
    <property type="molecule type" value="Genomic_DNA"/>
</dbReference>
<dbReference type="GO" id="GO:0005737">
    <property type="term" value="C:cytoplasm"/>
    <property type="evidence" value="ECO:0007669"/>
    <property type="project" value="UniProtKB-ARBA"/>
</dbReference>
<keyword evidence="7" id="KW-1185">Reference proteome</keyword>
<dbReference type="OrthoDB" id="2121326at2759"/>
<dbReference type="SUPFAM" id="SSF52833">
    <property type="entry name" value="Thioredoxin-like"/>
    <property type="match status" value="1"/>
</dbReference>
<accession>A0A2T6ZSQ8</accession>
<comment type="similarity">
    <text evidence="1">Belongs to the thioredoxin family.</text>
</comment>
<evidence type="ECO:0000259" key="4">
    <source>
        <dbReference type="PROSITE" id="PS51352"/>
    </source>
</evidence>
<comment type="caution">
    <text evidence="6">The sequence shown here is derived from an EMBL/GenBank/DDBJ whole genome shotgun (WGS) entry which is preliminary data.</text>
</comment>
<dbReference type="Proteomes" id="UP000244722">
    <property type="component" value="Unassembled WGS sequence"/>
</dbReference>
<dbReference type="InterPro" id="IPR008979">
    <property type="entry name" value="Galactose-bd-like_sf"/>
</dbReference>
<keyword evidence="2" id="KW-1015">Disulfide bond</keyword>
<name>A0A2T6ZSQ8_TUBBO</name>
<dbReference type="PANTHER" id="PTHR46115">
    <property type="entry name" value="THIOREDOXIN-LIKE PROTEIN 1"/>
    <property type="match status" value="1"/>
</dbReference>
<dbReference type="InterPro" id="IPR017937">
    <property type="entry name" value="Thioredoxin_CS"/>
</dbReference>
<organism evidence="6 7">
    <name type="scientific">Tuber borchii</name>
    <name type="common">White truffle</name>
    <dbReference type="NCBI Taxonomy" id="42251"/>
    <lineage>
        <taxon>Eukaryota</taxon>
        <taxon>Fungi</taxon>
        <taxon>Dikarya</taxon>
        <taxon>Ascomycota</taxon>
        <taxon>Pezizomycotina</taxon>
        <taxon>Pezizomycetes</taxon>
        <taxon>Pezizales</taxon>
        <taxon>Tuberaceae</taxon>
        <taxon>Tuber</taxon>
    </lineage>
</organism>
<sequence>MASINIITSPAQLEELKKTSTLLIIDFHAIWCAPCKIVNPIFVKLAEKFASPGKIVFAKCDVDHNQQLSKDLDVTVMPSFLVFRNGDLVERIQGAKPVILRTALTKLVAEVQAVDSGSSSAAEGFAAPGTESTATGSTTAAATSTAATAATASTATAATPALAAATSSDSDAGWLGAELPKPYSDITDQVYLKQLDLLNANSEFGAAQALFDMKAPSKGTASSKGKERDSDTAASRDWVESDTDEQLMLFIPFQSTIKIHTLQVTSLAPAPEHPDYDKDEDTPSRPKTIKIWVNPPHTLSFEDGEGPATQEITLNSSDWDPKTGTVSVPLKYVKFQSVSTLNIFFVDVENEDAEKIRIDRLRIIGEKGEKKEMGKLEKIGDLSG</sequence>
<dbReference type="SUPFAM" id="SSF49785">
    <property type="entry name" value="Galactose-binding domain-like"/>
    <property type="match status" value="1"/>
</dbReference>
<protein>
    <submittedName>
        <fullName evidence="6">PITH domain-domain-containing protein</fullName>
    </submittedName>
</protein>
<dbReference type="PROSITE" id="PS51352">
    <property type="entry name" value="THIOREDOXIN_2"/>
    <property type="match status" value="1"/>
</dbReference>
<evidence type="ECO:0000256" key="3">
    <source>
        <dbReference type="SAM" id="MobiDB-lite"/>
    </source>
</evidence>
<dbReference type="PROSITE" id="PS00194">
    <property type="entry name" value="THIOREDOXIN_1"/>
    <property type="match status" value="1"/>
</dbReference>
<dbReference type="InterPro" id="IPR037047">
    <property type="entry name" value="PITH_dom_sf"/>
</dbReference>
<dbReference type="CDD" id="cd02947">
    <property type="entry name" value="TRX_family"/>
    <property type="match status" value="1"/>
</dbReference>
<dbReference type="Pfam" id="PF06201">
    <property type="entry name" value="PITH"/>
    <property type="match status" value="1"/>
</dbReference>
<feature type="domain" description="Thioredoxin" evidence="4">
    <location>
        <begin position="1"/>
        <end position="113"/>
    </location>
</feature>
<dbReference type="InterPro" id="IPR036249">
    <property type="entry name" value="Thioredoxin-like_sf"/>
</dbReference>
<dbReference type="STRING" id="42251.A0A2T6ZSQ8"/>
<evidence type="ECO:0000256" key="1">
    <source>
        <dbReference type="ARBA" id="ARBA00008987"/>
    </source>
</evidence>
<evidence type="ECO:0000259" key="5">
    <source>
        <dbReference type="PROSITE" id="PS51532"/>
    </source>
</evidence>
<dbReference type="PROSITE" id="PS51532">
    <property type="entry name" value="PITH"/>
    <property type="match status" value="1"/>
</dbReference>
<dbReference type="InterPro" id="IPR013766">
    <property type="entry name" value="Thioredoxin_domain"/>
</dbReference>
<dbReference type="AlphaFoldDB" id="A0A2T6ZSQ8"/>
<feature type="region of interest" description="Disordered" evidence="3">
    <location>
        <begin position="216"/>
        <end position="238"/>
    </location>
</feature>
<feature type="domain" description="PITH" evidence="5">
    <location>
        <begin position="175"/>
        <end position="383"/>
    </location>
</feature>
<reference evidence="6 7" key="1">
    <citation type="submission" date="2017-04" db="EMBL/GenBank/DDBJ databases">
        <title>Draft genome sequence of Tuber borchii Vittad., a whitish edible truffle.</title>
        <authorList>
            <consortium name="DOE Joint Genome Institute"/>
            <person name="Murat C."/>
            <person name="Kuo A."/>
            <person name="Barry K.W."/>
            <person name="Clum A."/>
            <person name="Dockter R.B."/>
            <person name="Fauchery L."/>
            <person name="Iotti M."/>
            <person name="Kohler A."/>
            <person name="Labutti K."/>
            <person name="Lindquist E.A."/>
            <person name="Lipzen A."/>
            <person name="Ohm R.A."/>
            <person name="Wang M."/>
            <person name="Grigoriev I.V."/>
            <person name="Zambonelli A."/>
            <person name="Martin F.M."/>
        </authorList>
    </citation>
    <scope>NUCLEOTIDE SEQUENCE [LARGE SCALE GENOMIC DNA]</scope>
    <source>
        <strain evidence="6 7">Tbo3840</strain>
    </source>
</reference>
<evidence type="ECO:0000313" key="7">
    <source>
        <dbReference type="Proteomes" id="UP000244722"/>
    </source>
</evidence>
<dbReference type="Pfam" id="PF00085">
    <property type="entry name" value="Thioredoxin"/>
    <property type="match status" value="1"/>
</dbReference>
<evidence type="ECO:0000256" key="2">
    <source>
        <dbReference type="ARBA" id="ARBA00023157"/>
    </source>
</evidence>
<dbReference type="Gene3D" id="3.40.30.10">
    <property type="entry name" value="Glutaredoxin"/>
    <property type="match status" value="1"/>
</dbReference>
<dbReference type="InterPro" id="IPR010400">
    <property type="entry name" value="PITH_dom"/>
</dbReference>
<dbReference type="Gene3D" id="2.60.120.470">
    <property type="entry name" value="PITH domain"/>
    <property type="match status" value="1"/>
</dbReference>
<proteinExistence type="inferred from homology"/>
<evidence type="ECO:0000313" key="6">
    <source>
        <dbReference type="EMBL" id="PUU78521.1"/>
    </source>
</evidence>